<dbReference type="Gene3D" id="2.60.120.380">
    <property type="match status" value="2"/>
</dbReference>
<proteinExistence type="predicted"/>
<dbReference type="eggNOG" id="COG1075">
    <property type="taxonomic scope" value="Bacteria"/>
</dbReference>
<evidence type="ECO:0000313" key="3">
    <source>
        <dbReference type="Proteomes" id="UP000036923"/>
    </source>
</evidence>
<keyword evidence="3" id="KW-1185">Reference proteome</keyword>
<comment type="caution">
    <text evidence="2">The sequence shown here is derived from an EMBL/GenBank/DDBJ whole genome shotgun (WGS) entry which is preliminary data.</text>
</comment>
<feature type="chain" id="PRO_5005565975" description="Peptidase domain protein" evidence="1">
    <location>
        <begin position="24"/>
        <end position="664"/>
    </location>
</feature>
<dbReference type="OrthoDB" id="9798386at2"/>
<organism evidence="2 3">
    <name type="scientific">Pseudobacteroides cellulosolvens ATCC 35603 = DSM 2933</name>
    <dbReference type="NCBI Taxonomy" id="398512"/>
    <lineage>
        <taxon>Bacteria</taxon>
        <taxon>Bacillati</taxon>
        <taxon>Bacillota</taxon>
        <taxon>Clostridia</taxon>
        <taxon>Eubacteriales</taxon>
        <taxon>Oscillospiraceae</taxon>
        <taxon>Pseudobacteroides</taxon>
    </lineage>
</organism>
<dbReference type="RefSeq" id="WP_036941748.1">
    <property type="nucleotide sequence ID" value="NZ_JQKC01000016.1"/>
</dbReference>
<evidence type="ECO:0008006" key="4">
    <source>
        <dbReference type="Google" id="ProtNLM"/>
    </source>
</evidence>
<reference evidence="3" key="1">
    <citation type="submission" date="2015-07" db="EMBL/GenBank/DDBJ databases">
        <title>Near-Complete Genome Sequence of the Cellulolytic Bacterium Bacteroides (Pseudobacteroides) cellulosolvens ATCC 35603.</title>
        <authorList>
            <person name="Dassa B."/>
            <person name="Utturkar S.M."/>
            <person name="Klingeman D.M."/>
            <person name="Hurt R.A."/>
            <person name="Keller M."/>
            <person name="Xu J."/>
            <person name="Reddy Y.H.K."/>
            <person name="Borovok I."/>
            <person name="Grinberg I.R."/>
            <person name="Lamed R."/>
            <person name="Zhivin O."/>
            <person name="Bayer E.A."/>
            <person name="Brown S.D."/>
        </authorList>
    </citation>
    <scope>NUCLEOTIDE SEQUENCE [LARGE SCALE GENOMIC DNA]</scope>
    <source>
        <strain evidence="3">DSM 2933</strain>
    </source>
</reference>
<accession>A0A0L6JMR8</accession>
<protein>
    <recommendedName>
        <fullName evidence="4">Peptidase domain protein</fullName>
    </recommendedName>
</protein>
<dbReference type="STRING" id="398512.Bccel_2329"/>
<dbReference type="EMBL" id="LGTC01000001">
    <property type="protein sequence ID" value="KNY27064.1"/>
    <property type="molecule type" value="Genomic_DNA"/>
</dbReference>
<feature type="signal peptide" evidence="1">
    <location>
        <begin position="1"/>
        <end position="23"/>
    </location>
</feature>
<evidence type="ECO:0000256" key="1">
    <source>
        <dbReference type="SAM" id="SignalP"/>
    </source>
</evidence>
<keyword evidence="1" id="KW-0732">Signal</keyword>
<sequence precursor="true">MKKIVLNLFFLISIIMLVSQAFAAEPAIDYEPNNSPDTSYEVYNNSEVVSTISSKSDVDYYKFYINGIADINISLTSPQGLDYDIKMYNENYKEVAGSKLPGENVDLINKSSLSEGMYSIKVYSFKKTYSDAPYNLSIKINDSNAASKSNTGISEANNINTTMANALEVNNNTSFKAKVSRLNENRYYKFVLGNVSDLDISMIPPKSTDLDIKLYNACGLEAGSSTNKDGVEAISKRKLLPGTYYLKVYGHNYAFSSETFILSLKSAKSALKPNNTGVDGKDIVDDSSVIKESTPISQTSKNVPKALLLYVGQDLPPFTDEDLKKMLIDDPVNTKEFFIVDNGAQYNTYMDSFGEILDIVTPSKIDALTKDKIDSTGILDSIKEDYKKLYNKINRNNSLDYFSNEVFDLALRLIKTDPGVKITIAIPGTEFHALSEEFIEPVKNILIKGIKERLDQENPEYWKNNIRGYYFSTEGLPYYYTWFNPDKTIDFSNSIVKTMLSFSNEIHQVYNKEFSWIPYYGNSLKSKEYYNKDQAVRIGYIANRTNLFDYIIIQPSYYFKADQKNIPFVQNSSKSNMVLDINNDIVGGIKNSKTLVGAEMEIDARYNTMGDNVYKGYQERYSEYVKAFSSLNKETPVAFYAGTRDEFFTEDVYEAVKSFFRSIK</sequence>
<gene>
    <name evidence="2" type="ORF">Bccel_2329</name>
</gene>
<evidence type="ECO:0000313" key="2">
    <source>
        <dbReference type="EMBL" id="KNY27064.1"/>
    </source>
</evidence>
<dbReference type="Proteomes" id="UP000036923">
    <property type="component" value="Unassembled WGS sequence"/>
</dbReference>
<dbReference type="SUPFAM" id="SSF89260">
    <property type="entry name" value="Collagen-binding domain"/>
    <property type="match status" value="2"/>
</dbReference>
<dbReference type="PATRIC" id="fig|398512.5.peg.2429"/>
<name>A0A0L6JMR8_9FIRM</name>
<dbReference type="AlphaFoldDB" id="A0A0L6JMR8"/>